<feature type="region of interest" description="Disordered" evidence="1">
    <location>
        <begin position="477"/>
        <end position="501"/>
    </location>
</feature>
<evidence type="ECO:0000313" key="3">
    <source>
        <dbReference type="Proteomes" id="UP001163846"/>
    </source>
</evidence>
<comment type="caution">
    <text evidence="2">The sequence shown here is derived from an EMBL/GenBank/DDBJ whole genome shotgun (WGS) entry which is preliminary data.</text>
</comment>
<accession>A0AA38UHV4</accession>
<organism evidence="2 3">
    <name type="scientific">Lentinula raphanica</name>
    <dbReference type="NCBI Taxonomy" id="153919"/>
    <lineage>
        <taxon>Eukaryota</taxon>
        <taxon>Fungi</taxon>
        <taxon>Dikarya</taxon>
        <taxon>Basidiomycota</taxon>
        <taxon>Agaricomycotina</taxon>
        <taxon>Agaricomycetes</taxon>
        <taxon>Agaricomycetidae</taxon>
        <taxon>Agaricales</taxon>
        <taxon>Marasmiineae</taxon>
        <taxon>Omphalotaceae</taxon>
        <taxon>Lentinula</taxon>
    </lineage>
</organism>
<sequence>MATVSCADISLYSQFSISTTIKKPFLTRPQTSRRSSTWEVPLAKSVVNRLACEAEGDLQVPSAALLVQTTRDVFTVDHVHEAELEDIECSSDDDSDSGYGANVEHMENILPANEPEYNASVDDDVLLGWNSARNAIVIDSTTPWLTPHIVISPASDTMSDLAVAWANQVSYYQDSSRLCLPALDLVPKPAFPYSYIPPIATSLPPFTLHPTPVFSSLRFNAMIESCSDERLNYFNVVIAIRRQTFKAVAIIASQFAATYRKRYDIALPFSNIDRPFQWSDPAEPFLSTSRFLRATIVLDSPNPFRIPHIIINQAPPEDEWLTDTNALNDPQDYGFGRYLVVQARGVHYVNEPEDDYYALFASGENEYYDITRFDDERFDGSVTSDMEHEQYGGNYTGTLDHCGFSEELPELDTESLHSVESPLLETPDAVDDDDYFDYALESALAKQNLSSEDYRSSGGSSYTDGCTLERPACRPFDENEEVAQTSVTPSGYSWADDEDELPSLDDEWYQSVIRRTQGVAGA</sequence>
<name>A0AA38UHV4_9AGAR</name>
<dbReference type="EMBL" id="MU806027">
    <property type="protein sequence ID" value="KAJ3841815.1"/>
    <property type="molecule type" value="Genomic_DNA"/>
</dbReference>
<feature type="compositionally biased region" description="Polar residues" evidence="1">
    <location>
        <begin position="482"/>
        <end position="491"/>
    </location>
</feature>
<protein>
    <submittedName>
        <fullName evidence="2">Uncharacterized protein</fullName>
    </submittedName>
</protein>
<proteinExistence type="predicted"/>
<reference evidence="2" key="1">
    <citation type="submission" date="2022-08" db="EMBL/GenBank/DDBJ databases">
        <authorList>
            <consortium name="DOE Joint Genome Institute"/>
            <person name="Min B."/>
            <person name="Riley R."/>
            <person name="Sierra-Patev S."/>
            <person name="Naranjo-Ortiz M."/>
            <person name="Looney B."/>
            <person name="Konkel Z."/>
            <person name="Slot J.C."/>
            <person name="Sakamoto Y."/>
            <person name="Steenwyk J.L."/>
            <person name="Rokas A."/>
            <person name="Carro J."/>
            <person name="Camarero S."/>
            <person name="Ferreira P."/>
            <person name="Molpeceres G."/>
            <person name="Ruiz-Duenas F.J."/>
            <person name="Serrano A."/>
            <person name="Henrissat B."/>
            <person name="Drula E."/>
            <person name="Hughes K.W."/>
            <person name="Mata J.L."/>
            <person name="Ishikawa N.K."/>
            <person name="Vargas-Isla R."/>
            <person name="Ushijima S."/>
            <person name="Smith C.A."/>
            <person name="Ahrendt S."/>
            <person name="Andreopoulos W."/>
            <person name="He G."/>
            <person name="Labutti K."/>
            <person name="Lipzen A."/>
            <person name="Ng V."/>
            <person name="Sandor L."/>
            <person name="Barry K."/>
            <person name="Martinez A.T."/>
            <person name="Xiao Y."/>
            <person name="Gibbons J.G."/>
            <person name="Terashima K."/>
            <person name="Hibbett D.S."/>
            <person name="Grigoriev I.V."/>
        </authorList>
    </citation>
    <scope>NUCLEOTIDE SEQUENCE</scope>
    <source>
        <strain evidence="2">TFB9207</strain>
    </source>
</reference>
<dbReference type="AlphaFoldDB" id="A0AA38UHV4"/>
<evidence type="ECO:0000313" key="2">
    <source>
        <dbReference type="EMBL" id="KAJ3841815.1"/>
    </source>
</evidence>
<keyword evidence="3" id="KW-1185">Reference proteome</keyword>
<gene>
    <name evidence="2" type="ORF">F5878DRAFT_443670</name>
</gene>
<evidence type="ECO:0000256" key="1">
    <source>
        <dbReference type="SAM" id="MobiDB-lite"/>
    </source>
</evidence>
<dbReference type="Proteomes" id="UP001163846">
    <property type="component" value="Unassembled WGS sequence"/>
</dbReference>